<feature type="domain" description="HTH araC/xylS-type" evidence="4">
    <location>
        <begin position="169"/>
        <end position="266"/>
    </location>
</feature>
<reference evidence="5 6" key="1">
    <citation type="submission" date="2019-06" db="EMBL/GenBank/DDBJ databases">
        <title>Genome of Methylobacterium sp. 17Sr1-39.</title>
        <authorList>
            <person name="Seo T."/>
        </authorList>
    </citation>
    <scope>NUCLEOTIDE SEQUENCE [LARGE SCALE GENOMIC DNA]</scope>
    <source>
        <strain evidence="5 6">17Sr1-39</strain>
    </source>
</reference>
<evidence type="ECO:0000313" key="5">
    <source>
        <dbReference type="EMBL" id="TNC14983.1"/>
    </source>
</evidence>
<dbReference type="PANTHER" id="PTHR46796">
    <property type="entry name" value="HTH-TYPE TRANSCRIPTIONAL ACTIVATOR RHAS-RELATED"/>
    <property type="match status" value="1"/>
</dbReference>
<protein>
    <submittedName>
        <fullName evidence="5">AraC family transcriptional regulator</fullName>
    </submittedName>
</protein>
<evidence type="ECO:0000256" key="3">
    <source>
        <dbReference type="ARBA" id="ARBA00023163"/>
    </source>
</evidence>
<gene>
    <name evidence="5" type="ORF">FF100_05275</name>
</gene>
<dbReference type="GO" id="GO:0043565">
    <property type="term" value="F:sequence-specific DNA binding"/>
    <property type="evidence" value="ECO:0007669"/>
    <property type="project" value="InterPro"/>
</dbReference>
<dbReference type="Gene3D" id="1.10.10.60">
    <property type="entry name" value="Homeodomain-like"/>
    <property type="match status" value="1"/>
</dbReference>
<evidence type="ECO:0000256" key="1">
    <source>
        <dbReference type="ARBA" id="ARBA00023015"/>
    </source>
</evidence>
<accession>A0A5C4LLQ6</accession>
<dbReference type="Pfam" id="PF12833">
    <property type="entry name" value="HTH_18"/>
    <property type="match status" value="1"/>
</dbReference>
<dbReference type="SMART" id="SM00342">
    <property type="entry name" value="HTH_ARAC"/>
    <property type="match status" value="1"/>
</dbReference>
<dbReference type="InterPro" id="IPR037923">
    <property type="entry name" value="HTH-like"/>
</dbReference>
<dbReference type="OrthoDB" id="110167at2"/>
<dbReference type="SUPFAM" id="SSF51215">
    <property type="entry name" value="Regulatory protein AraC"/>
    <property type="match status" value="1"/>
</dbReference>
<dbReference type="AlphaFoldDB" id="A0A5C4LLQ6"/>
<keyword evidence="3" id="KW-0804">Transcription</keyword>
<dbReference type="PANTHER" id="PTHR46796:SF2">
    <property type="entry name" value="TRANSCRIPTIONAL REGULATORY PROTEIN"/>
    <property type="match status" value="1"/>
</dbReference>
<keyword evidence="6" id="KW-1185">Reference proteome</keyword>
<proteinExistence type="predicted"/>
<evidence type="ECO:0000313" key="6">
    <source>
        <dbReference type="Proteomes" id="UP000305267"/>
    </source>
</evidence>
<dbReference type="InterPro" id="IPR018060">
    <property type="entry name" value="HTH_AraC"/>
</dbReference>
<dbReference type="PROSITE" id="PS01124">
    <property type="entry name" value="HTH_ARAC_FAMILY_2"/>
    <property type="match status" value="1"/>
</dbReference>
<dbReference type="SUPFAM" id="SSF46689">
    <property type="entry name" value="Homeodomain-like"/>
    <property type="match status" value="2"/>
</dbReference>
<dbReference type="InterPro" id="IPR003313">
    <property type="entry name" value="AraC-bd"/>
</dbReference>
<dbReference type="InterPro" id="IPR009057">
    <property type="entry name" value="Homeodomain-like_sf"/>
</dbReference>
<dbReference type="Pfam" id="PF02311">
    <property type="entry name" value="AraC_binding"/>
    <property type="match status" value="1"/>
</dbReference>
<keyword evidence="1" id="KW-0805">Transcription regulation</keyword>
<dbReference type="GO" id="GO:0003700">
    <property type="term" value="F:DNA-binding transcription factor activity"/>
    <property type="evidence" value="ECO:0007669"/>
    <property type="project" value="InterPro"/>
</dbReference>
<dbReference type="InterPro" id="IPR050204">
    <property type="entry name" value="AraC_XylS_family_regulators"/>
</dbReference>
<name>A0A5C4LLQ6_9HYPH</name>
<sequence>MARDRHEARHHRSGLSGLEAMSLASARTFPRHGHDQLGLGVIVAGGHRSWSGRGPVEALAGDVITVNPGEIHDGAPVRAGMRAWRMLYVEPHLLDGLLCETVSGPVEITRPAVSDPALAAHLVRLFADLIAPTPDPLAIEETMVRTLTHLVARHGSRPVPRPGPPPFVTRALHRIEEAPERPTTLAELAGLSGVGRFQLLRGFARAVGTTPHAYLLQHRVRLARRLLGAGRSPAAAAAESGFADQSHLTRAFVRQFGVTPARTRAALA</sequence>
<dbReference type="EMBL" id="VDDA01000002">
    <property type="protein sequence ID" value="TNC14983.1"/>
    <property type="molecule type" value="Genomic_DNA"/>
</dbReference>
<organism evidence="5 6">
    <name type="scientific">Methylobacterium terricola</name>
    <dbReference type="NCBI Taxonomy" id="2583531"/>
    <lineage>
        <taxon>Bacteria</taxon>
        <taxon>Pseudomonadati</taxon>
        <taxon>Pseudomonadota</taxon>
        <taxon>Alphaproteobacteria</taxon>
        <taxon>Hyphomicrobiales</taxon>
        <taxon>Methylobacteriaceae</taxon>
        <taxon>Methylobacterium</taxon>
    </lineage>
</organism>
<evidence type="ECO:0000259" key="4">
    <source>
        <dbReference type="PROSITE" id="PS01124"/>
    </source>
</evidence>
<dbReference type="Proteomes" id="UP000305267">
    <property type="component" value="Unassembled WGS sequence"/>
</dbReference>
<comment type="caution">
    <text evidence="5">The sequence shown here is derived from an EMBL/GenBank/DDBJ whole genome shotgun (WGS) entry which is preliminary data.</text>
</comment>
<keyword evidence="2" id="KW-0238">DNA-binding</keyword>
<evidence type="ECO:0000256" key="2">
    <source>
        <dbReference type="ARBA" id="ARBA00023125"/>
    </source>
</evidence>